<feature type="transmembrane region" description="Helical" evidence="1">
    <location>
        <begin position="393"/>
        <end position="412"/>
    </location>
</feature>
<dbReference type="AlphaFoldDB" id="A0A6J6XNQ9"/>
<keyword evidence="1" id="KW-0472">Membrane</keyword>
<feature type="transmembrane region" description="Helical" evidence="1">
    <location>
        <begin position="505"/>
        <end position="524"/>
    </location>
</feature>
<feature type="transmembrane region" description="Helical" evidence="1">
    <location>
        <begin position="612"/>
        <end position="633"/>
    </location>
</feature>
<feature type="transmembrane region" description="Helical" evidence="1">
    <location>
        <begin position="567"/>
        <end position="591"/>
    </location>
</feature>
<feature type="transmembrane region" description="Helical" evidence="1">
    <location>
        <begin position="20"/>
        <end position="43"/>
    </location>
</feature>
<feature type="transmembrane region" description="Helical" evidence="1">
    <location>
        <begin position="267"/>
        <end position="284"/>
    </location>
</feature>
<protein>
    <submittedName>
        <fullName evidence="2">Unannotated protein</fullName>
    </submittedName>
</protein>
<feature type="transmembrane region" description="Helical" evidence="1">
    <location>
        <begin position="443"/>
        <end position="467"/>
    </location>
</feature>
<feature type="transmembrane region" description="Helical" evidence="1">
    <location>
        <begin position="160"/>
        <end position="177"/>
    </location>
</feature>
<proteinExistence type="predicted"/>
<evidence type="ECO:0000256" key="1">
    <source>
        <dbReference type="SAM" id="Phobius"/>
    </source>
</evidence>
<name>A0A6J6XNQ9_9ZZZZ</name>
<feature type="transmembrane region" description="Helical" evidence="1">
    <location>
        <begin position="536"/>
        <end position="555"/>
    </location>
</feature>
<feature type="transmembrane region" description="Helical" evidence="1">
    <location>
        <begin position="352"/>
        <end position="381"/>
    </location>
</feature>
<dbReference type="EMBL" id="CAFAAK010000071">
    <property type="protein sequence ID" value="CAB4798179.1"/>
    <property type="molecule type" value="Genomic_DNA"/>
</dbReference>
<evidence type="ECO:0000313" key="2">
    <source>
        <dbReference type="EMBL" id="CAB4798179.1"/>
    </source>
</evidence>
<sequence length="811" mass="89455">MKKQDAHRPAARINQANEPIVFDASLITVLLLASAVFIALLISEVPPKIAAIALLIVVLQILAGGSFLSMFVHKSHLTWKEFCGVGLALGSLLTFGFDQIFRNTDISSIAWTLPILFLPWSIWKSRLKIDVTIVRNDLITTELLAISATVLLILSPEWFWPLPLALLLIAIVIWRELPKWRKHSAVIAACLTPISILSVLKRPIGWWIEDSDIALYEAISRTLGHWGFRDNINGAGTSTNYHWFAYAWSGLIDRLSGSPDWVSNTRTIPLLITIGTVLIIWAILERLSHSRRIIIFSLFAIGGFDTVQTWGRGFKLGIIASPSQMYGLLMLLAFLFVFILDTNNLLRKPLSLFFLLAFGVVGSKVAHGAVLAGAVGFFWIANLVKDKKFNWHHTWLTTATILGVATGFYFIINGGGGSSRGMLFDQFGFVDGITGDFRPYGLAIQWVAGLTFLFGFLGLQLFGLVALCTFKAGSAQKQVCFFAIGTAIAGLLSAMFLSGEFAVELFFTHAASSVLVVLITPIVLKRVNSDDFKYPRSVLSIAMFVGLGSAIFASLLPNLDSGSLTAIALRTTPSLVGLLPLLTAVVCAYYMKIKNFEGQDKNQTEVSFFTKFTAIALVGLFAMSGGFYLANYVKNIQEEYPQSNRNFASRIGLDRPDLQSASNWISTNTKTAAIFATNDFCGGISKTCNSDTDWDALLDFSMKCTQFAVLRTDKCNAGGYQLLTAVVHRRFLVGNYYVGISDGSAIKPWVVKRVLDSVNFAKSPSSETLTKLKDSNVSWYLLRRELTSNKNWESFGTIRYSNSSYLVIELN</sequence>
<feature type="transmembrane region" description="Helical" evidence="1">
    <location>
        <begin position="479"/>
        <end position="499"/>
    </location>
</feature>
<feature type="transmembrane region" description="Helical" evidence="1">
    <location>
        <begin position="82"/>
        <end position="100"/>
    </location>
</feature>
<keyword evidence="1" id="KW-0812">Transmembrane</keyword>
<organism evidence="2">
    <name type="scientific">freshwater metagenome</name>
    <dbReference type="NCBI Taxonomy" id="449393"/>
    <lineage>
        <taxon>unclassified sequences</taxon>
        <taxon>metagenomes</taxon>
        <taxon>ecological metagenomes</taxon>
    </lineage>
</organism>
<feature type="transmembrane region" description="Helical" evidence="1">
    <location>
        <begin position="106"/>
        <end position="123"/>
    </location>
</feature>
<feature type="transmembrane region" description="Helical" evidence="1">
    <location>
        <begin position="49"/>
        <end position="70"/>
    </location>
</feature>
<reference evidence="2" key="1">
    <citation type="submission" date="2020-05" db="EMBL/GenBank/DDBJ databases">
        <authorList>
            <person name="Chiriac C."/>
            <person name="Salcher M."/>
            <person name="Ghai R."/>
            <person name="Kavagutti S V."/>
        </authorList>
    </citation>
    <scope>NUCLEOTIDE SEQUENCE</scope>
</reference>
<keyword evidence="1" id="KW-1133">Transmembrane helix</keyword>
<gene>
    <name evidence="2" type="ORF">UFOPK3024_00440</name>
</gene>
<accession>A0A6J6XNQ9</accession>
<feature type="transmembrane region" description="Helical" evidence="1">
    <location>
        <begin position="316"/>
        <end position="340"/>
    </location>
</feature>